<dbReference type="InParanoid" id="W4JUB4"/>
<feature type="compositionally biased region" description="Basic and acidic residues" evidence="1">
    <location>
        <begin position="289"/>
        <end position="313"/>
    </location>
</feature>
<dbReference type="EMBL" id="KI925463">
    <property type="protein sequence ID" value="ETW77142.1"/>
    <property type="molecule type" value="Genomic_DNA"/>
</dbReference>
<evidence type="ECO:0000313" key="3">
    <source>
        <dbReference type="Proteomes" id="UP000030671"/>
    </source>
</evidence>
<proteinExistence type="predicted"/>
<feature type="compositionally biased region" description="Basic and acidic residues" evidence="1">
    <location>
        <begin position="44"/>
        <end position="57"/>
    </location>
</feature>
<dbReference type="AlphaFoldDB" id="W4JUB4"/>
<dbReference type="RefSeq" id="XP_009550685.1">
    <property type="nucleotide sequence ID" value="XM_009552390.1"/>
</dbReference>
<evidence type="ECO:0000313" key="2">
    <source>
        <dbReference type="EMBL" id="ETW77142.1"/>
    </source>
</evidence>
<evidence type="ECO:0000256" key="1">
    <source>
        <dbReference type="SAM" id="MobiDB-lite"/>
    </source>
</evidence>
<reference evidence="2 3" key="1">
    <citation type="journal article" date="2012" name="New Phytol.">
        <title>Insight into trade-off between wood decay and parasitism from the genome of a fungal forest pathogen.</title>
        <authorList>
            <person name="Olson A."/>
            <person name="Aerts A."/>
            <person name="Asiegbu F."/>
            <person name="Belbahri L."/>
            <person name="Bouzid O."/>
            <person name="Broberg A."/>
            <person name="Canback B."/>
            <person name="Coutinho P.M."/>
            <person name="Cullen D."/>
            <person name="Dalman K."/>
            <person name="Deflorio G."/>
            <person name="van Diepen L.T."/>
            <person name="Dunand C."/>
            <person name="Duplessis S."/>
            <person name="Durling M."/>
            <person name="Gonthier P."/>
            <person name="Grimwood J."/>
            <person name="Fossdal C.G."/>
            <person name="Hansson D."/>
            <person name="Henrissat B."/>
            <person name="Hietala A."/>
            <person name="Himmelstrand K."/>
            <person name="Hoffmeister D."/>
            <person name="Hogberg N."/>
            <person name="James T.Y."/>
            <person name="Karlsson M."/>
            <person name="Kohler A."/>
            <person name="Kues U."/>
            <person name="Lee Y.H."/>
            <person name="Lin Y.C."/>
            <person name="Lind M."/>
            <person name="Lindquist E."/>
            <person name="Lombard V."/>
            <person name="Lucas S."/>
            <person name="Lunden K."/>
            <person name="Morin E."/>
            <person name="Murat C."/>
            <person name="Park J."/>
            <person name="Raffaello T."/>
            <person name="Rouze P."/>
            <person name="Salamov A."/>
            <person name="Schmutz J."/>
            <person name="Solheim H."/>
            <person name="Stahlberg J."/>
            <person name="Velez H."/>
            <person name="de Vries R.P."/>
            <person name="Wiebenga A."/>
            <person name="Woodward S."/>
            <person name="Yakovlev I."/>
            <person name="Garbelotto M."/>
            <person name="Martin F."/>
            <person name="Grigoriev I.V."/>
            <person name="Stenlid J."/>
        </authorList>
    </citation>
    <scope>NUCLEOTIDE SEQUENCE [LARGE SCALE GENOMIC DNA]</scope>
    <source>
        <strain evidence="2 3">TC 32-1</strain>
    </source>
</reference>
<dbReference type="HOGENOM" id="CLU_578769_0_0_1"/>
<accession>W4JUB4</accession>
<organism evidence="2 3">
    <name type="scientific">Heterobasidion irregulare (strain TC 32-1)</name>
    <dbReference type="NCBI Taxonomy" id="747525"/>
    <lineage>
        <taxon>Eukaryota</taxon>
        <taxon>Fungi</taxon>
        <taxon>Dikarya</taxon>
        <taxon>Basidiomycota</taxon>
        <taxon>Agaricomycotina</taxon>
        <taxon>Agaricomycetes</taxon>
        <taxon>Russulales</taxon>
        <taxon>Bondarzewiaceae</taxon>
        <taxon>Heterobasidion</taxon>
        <taxon>Heterobasidion annosum species complex</taxon>
    </lineage>
</organism>
<dbReference type="GeneID" id="20666595"/>
<feature type="region of interest" description="Disordered" evidence="1">
    <location>
        <begin position="1"/>
        <end position="57"/>
    </location>
</feature>
<feature type="region of interest" description="Disordered" evidence="1">
    <location>
        <begin position="182"/>
        <end position="206"/>
    </location>
</feature>
<sequence length="472" mass="52836">MCIGVGIWTEKDNTRTSGETGREEREEKGQREQQRRKASKQAQRMRDFEKANGDNVHKKESVGTEVLALHSPASGRDILAVTHAQTHVLIQRSHLPIHSHLYQGFDIQDDVDEDGDAKWEETQTRREQTWWIKPSQENVDWKYTHDMFPPSIATTFLYRHYLTSACGPKAERNHKKKVKIEQRMEHQGQVQEVKDPARDSEARGTMDAYTRKKEEIEKDVKGRTHVDLAQEEVRTVKPVMAEDQRGGRRGGTPVLRIPSTVLQRYCSGGRGPWMQGKGRLPVWASQPKGHQDRQELGRREEDRKSASNRESRGGEGVTSAVVQLNGRVTYAGSENSSADRTGARWPWESLTLDLTNSGDQLCHGLASHLAKTQDSLLLDPVQGTRMRTPTAPTHATSAIEAQRMLRSIPSLQPRAFSPPYTHICSQISNSGTICVVACEAGDAVLSPAEDRLEECGQSICVDALEHDASDGL</sequence>
<dbReference type="KEGG" id="hir:HETIRDRAFT_118570"/>
<protein>
    <submittedName>
        <fullName evidence="2">Uncharacterized protein</fullName>
    </submittedName>
</protein>
<gene>
    <name evidence="2" type="ORF">HETIRDRAFT_118570</name>
</gene>
<feature type="region of interest" description="Disordered" evidence="1">
    <location>
        <begin position="268"/>
        <end position="321"/>
    </location>
</feature>
<name>W4JUB4_HETIT</name>
<keyword evidence="3" id="KW-1185">Reference proteome</keyword>
<dbReference type="Proteomes" id="UP000030671">
    <property type="component" value="Unassembled WGS sequence"/>
</dbReference>
<feature type="compositionally biased region" description="Basic and acidic residues" evidence="1">
    <location>
        <begin position="9"/>
        <end position="35"/>
    </location>
</feature>